<dbReference type="EMBL" id="BTRK01000003">
    <property type="protein sequence ID" value="GMR40601.1"/>
    <property type="molecule type" value="Genomic_DNA"/>
</dbReference>
<reference evidence="3" key="1">
    <citation type="submission" date="2022-10" db="EMBL/GenBank/DDBJ databases">
        <title>Genome assembly of Pristionchus species.</title>
        <authorList>
            <person name="Yoshida K."/>
            <person name="Sommer R.J."/>
        </authorList>
    </citation>
    <scope>NUCLEOTIDE SEQUENCE [LARGE SCALE GENOMIC DNA]</scope>
    <source>
        <strain evidence="3">RS5460</strain>
    </source>
</reference>
<evidence type="ECO:0000313" key="2">
    <source>
        <dbReference type="EMBL" id="GMR40601.1"/>
    </source>
</evidence>
<feature type="region of interest" description="Disordered" evidence="1">
    <location>
        <begin position="1"/>
        <end position="35"/>
    </location>
</feature>
<feature type="non-terminal residue" evidence="2">
    <location>
        <position position="1"/>
    </location>
</feature>
<feature type="non-terminal residue" evidence="2">
    <location>
        <position position="86"/>
    </location>
</feature>
<keyword evidence="3" id="KW-1185">Reference proteome</keyword>
<dbReference type="AlphaFoldDB" id="A0AAN4ZKD2"/>
<evidence type="ECO:0000313" key="3">
    <source>
        <dbReference type="Proteomes" id="UP001328107"/>
    </source>
</evidence>
<sequence>YYFDKSQGKSRSGKSAENNDSRDGHPWGSEATGMHVEPAFSMTRSLLSPSGTLSPFSGMGTACVARQIRRRMNISGRIERRRSIFE</sequence>
<gene>
    <name evidence="2" type="ORF">PMAYCL1PPCAC_10796</name>
</gene>
<evidence type="ECO:0000256" key="1">
    <source>
        <dbReference type="SAM" id="MobiDB-lite"/>
    </source>
</evidence>
<organism evidence="2 3">
    <name type="scientific">Pristionchus mayeri</name>
    <dbReference type="NCBI Taxonomy" id="1317129"/>
    <lineage>
        <taxon>Eukaryota</taxon>
        <taxon>Metazoa</taxon>
        <taxon>Ecdysozoa</taxon>
        <taxon>Nematoda</taxon>
        <taxon>Chromadorea</taxon>
        <taxon>Rhabditida</taxon>
        <taxon>Rhabditina</taxon>
        <taxon>Diplogasteromorpha</taxon>
        <taxon>Diplogasteroidea</taxon>
        <taxon>Neodiplogasteridae</taxon>
        <taxon>Pristionchus</taxon>
    </lineage>
</organism>
<name>A0AAN4ZKD2_9BILA</name>
<protein>
    <submittedName>
        <fullName evidence="2">Uncharacterized protein</fullName>
    </submittedName>
</protein>
<dbReference type="Proteomes" id="UP001328107">
    <property type="component" value="Unassembled WGS sequence"/>
</dbReference>
<comment type="caution">
    <text evidence="2">The sequence shown here is derived from an EMBL/GenBank/DDBJ whole genome shotgun (WGS) entry which is preliminary data.</text>
</comment>
<proteinExistence type="predicted"/>
<accession>A0AAN4ZKD2</accession>